<accession>A0A166J6G9</accession>
<name>A0A166J6G9_9AGAM</name>
<dbReference type="Proteomes" id="UP000076532">
    <property type="component" value="Unassembled WGS sequence"/>
</dbReference>
<feature type="non-terminal residue" evidence="1">
    <location>
        <position position="1"/>
    </location>
</feature>
<reference evidence="1 2" key="1">
    <citation type="journal article" date="2016" name="Mol. Biol. Evol.">
        <title>Comparative Genomics of Early-Diverging Mushroom-Forming Fungi Provides Insights into the Origins of Lignocellulose Decay Capabilities.</title>
        <authorList>
            <person name="Nagy L.G."/>
            <person name="Riley R."/>
            <person name="Tritt A."/>
            <person name="Adam C."/>
            <person name="Daum C."/>
            <person name="Floudas D."/>
            <person name="Sun H."/>
            <person name="Yadav J.S."/>
            <person name="Pangilinan J."/>
            <person name="Larsson K.H."/>
            <person name="Matsuura K."/>
            <person name="Barry K."/>
            <person name="Labutti K."/>
            <person name="Kuo R."/>
            <person name="Ohm R.A."/>
            <person name="Bhattacharya S.S."/>
            <person name="Shirouzu T."/>
            <person name="Yoshinaga Y."/>
            <person name="Martin F.M."/>
            <person name="Grigoriev I.V."/>
            <person name="Hibbett D.S."/>
        </authorList>
    </citation>
    <scope>NUCLEOTIDE SEQUENCE [LARGE SCALE GENOMIC DNA]</scope>
    <source>
        <strain evidence="1 2">CBS 109695</strain>
    </source>
</reference>
<organism evidence="1 2">
    <name type="scientific">Athelia psychrophila</name>
    <dbReference type="NCBI Taxonomy" id="1759441"/>
    <lineage>
        <taxon>Eukaryota</taxon>
        <taxon>Fungi</taxon>
        <taxon>Dikarya</taxon>
        <taxon>Basidiomycota</taxon>
        <taxon>Agaricomycotina</taxon>
        <taxon>Agaricomycetes</taxon>
        <taxon>Agaricomycetidae</taxon>
        <taxon>Atheliales</taxon>
        <taxon>Atheliaceae</taxon>
        <taxon>Athelia</taxon>
    </lineage>
</organism>
<dbReference type="OrthoDB" id="408373at2759"/>
<gene>
    <name evidence="1" type="ORF">FIBSPDRAFT_742201</name>
</gene>
<keyword evidence="2" id="KW-1185">Reference proteome</keyword>
<sequence>IPQDRYAISQPVFFGGCKLDYICLPALAKPALDAYTKNWTYREFDGDHWTILSHPEDVNRELLSWIETVVL</sequence>
<dbReference type="SUPFAM" id="SSF53474">
    <property type="entry name" value="alpha/beta-Hydrolases"/>
    <property type="match status" value="1"/>
</dbReference>
<evidence type="ECO:0000313" key="2">
    <source>
        <dbReference type="Proteomes" id="UP000076532"/>
    </source>
</evidence>
<dbReference type="Gene3D" id="3.40.50.1820">
    <property type="entry name" value="alpha/beta hydrolase"/>
    <property type="match status" value="1"/>
</dbReference>
<dbReference type="AlphaFoldDB" id="A0A166J6G9"/>
<dbReference type="InterPro" id="IPR029058">
    <property type="entry name" value="AB_hydrolase_fold"/>
</dbReference>
<protein>
    <recommendedName>
        <fullName evidence="3">Alpha/beta hydrolase</fullName>
    </recommendedName>
</protein>
<dbReference type="EMBL" id="KV417554">
    <property type="protein sequence ID" value="KZP20544.1"/>
    <property type="molecule type" value="Genomic_DNA"/>
</dbReference>
<evidence type="ECO:0008006" key="3">
    <source>
        <dbReference type="Google" id="ProtNLM"/>
    </source>
</evidence>
<proteinExistence type="predicted"/>
<evidence type="ECO:0000313" key="1">
    <source>
        <dbReference type="EMBL" id="KZP20544.1"/>
    </source>
</evidence>
<dbReference type="STRING" id="436010.A0A166J6G9"/>